<dbReference type="Gene3D" id="3.40.50.1010">
    <property type="entry name" value="5'-nuclease"/>
    <property type="match status" value="1"/>
</dbReference>
<evidence type="ECO:0000259" key="3">
    <source>
        <dbReference type="Pfam" id="PF13638"/>
    </source>
</evidence>
<dbReference type="CDD" id="cd09880">
    <property type="entry name" value="PIN_Smg5-6-like"/>
    <property type="match status" value="1"/>
</dbReference>
<dbReference type="GO" id="GO:0042162">
    <property type="term" value="F:telomeric DNA binding"/>
    <property type="evidence" value="ECO:0007669"/>
    <property type="project" value="TreeGrafter"/>
</dbReference>
<feature type="compositionally biased region" description="Low complexity" evidence="1">
    <location>
        <begin position="153"/>
        <end position="165"/>
    </location>
</feature>
<dbReference type="GeneID" id="19317212"/>
<feature type="region of interest" description="Disordered" evidence="1">
    <location>
        <begin position="1069"/>
        <end position="1091"/>
    </location>
</feature>
<dbReference type="HOGENOM" id="CLU_003327_1_0_1"/>
<dbReference type="RefSeq" id="XP_007878808.1">
    <property type="nucleotide sequence ID" value="XM_007880617.1"/>
</dbReference>
<evidence type="ECO:0000313" key="5">
    <source>
        <dbReference type="Proteomes" id="UP000053664"/>
    </source>
</evidence>
<dbReference type="GO" id="GO:0070034">
    <property type="term" value="F:telomerase RNA binding"/>
    <property type="evidence" value="ECO:0007669"/>
    <property type="project" value="TreeGrafter"/>
</dbReference>
<dbReference type="Pfam" id="PF10373">
    <property type="entry name" value="EST1_DNA_bind"/>
    <property type="match status" value="1"/>
</dbReference>
<organism evidence="4 5">
    <name type="scientific">Pseudozyma flocculosa PF-1</name>
    <dbReference type="NCBI Taxonomy" id="1277687"/>
    <lineage>
        <taxon>Eukaryota</taxon>
        <taxon>Fungi</taxon>
        <taxon>Dikarya</taxon>
        <taxon>Basidiomycota</taxon>
        <taxon>Ustilaginomycotina</taxon>
        <taxon>Ustilaginomycetes</taxon>
        <taxon>Ustilaginales</taxon>
        <taxon>Ustilaginaceae</taxon>
        <taxon>Pseudozyma</taxon>
    </lineage>
</organism>
<dbReference type="SUPFAM" id="SSF48452">
    <property type="entry name" value="TPR-like"/>
    <property type="match status" value="1"/>
</dbReference>
<dbReference type="InterPro" id="IPR045153">
    <property type="entry name" value="Est1/Ebs1-like"/>
</dbReference>
<name>A0A061HFD5_9BASI</name>
<evidence type="ECO:0000259" key="2">
    <source>
        <dbReference type="Pfam" id="PF10373"/>
    </source>
</evidence>
<feature type="compositionally biased region" description="Basic and acidic residues" evidence="1">
    <location>
        <begin position="48"/>
        <end position="62"/>
    </location>
</feature>
<reference evidence="4 5" key="1">
    <citation type="journal article" date="2013" name="Plant Cell">
        <title>The transition from a phytopathogenic smut ancestor to an anamorphic biocontrol agent deciphered by comparative whole-genome analysis.</title>
        <authorList>
            <person name="Lefebvre F."/>
            <person name="Joly D.L."/>
            <person name="Labbe C."/>
            <person name="Teichmann B."/>
            <person name="Linning R."/>
            <person name="Belzile F."/>
            <person name="Bakkeren G."/>
            <person name="Belanger R.R."/>
        </authorList>
    </citation>
    <scope>NUCLEOTIDE SEQUENCE [LARGE SCALE GENOMIC DNA]</scope>
    <source>
        <strain evidence="4 5">PF-1</strain>
    </source>
</reference>
<protein>
    <recommendedName>
        <fullName evidence="6">PIN domain-containing protein</fullName>
    </recommendedName>
</protein>
<dbReference type="OrthoDB" id="2017974at2759"/>
<feature type="compositionally biased region" description="Pro residues" evidence="1">
    <location>
        <begin position="1360"/>
        <end position="1371"/>
    </location>
</feature>
<feature type="region of interest" description="Disordered" evidence="1">
    <location>
        <begin position="1"/>
        <end position="302"/>
    </location>
</feature>
<feature type="domain" description="DNA/RNA-binding" evidence="2">
    <location>
        <begin position="601"/>
        <end position="702"/>
    </location>
</feature>
<dbReference type="InterPro" id="IPR029060">
    <property type="entry name" value="PIN-like_dom_sf"/>
</dbReference>
<feature type="compositionally biased region" description="Acidic residues" evidence="1">
    <location>
        <begin position="1072"/>
        <end position="1089"/>
    </location>
</feature>
<feature type="compositionally biased region" description="Low complexity" evidence="1">
    <location>
        <begin position="63"/>
        <end position="77"/>
    </location>
</feature>
<proteinExistence type="predicted"/>
<feature type="compositionally biased region" description="Basic residues" evidence="1">
    <location>
        <begin position="103"/>
        <end position="113"/>
    </location>
</feature>
<feature type="region of interest" description="Disordered" evidence="1">
    <location>
        <begin position="1111"/>
        <end position="1148"/>
    </location>
</feature>
<feature type="compositionally biased region" description="Basic and acidic residues" evidence="1">
    <location>
        <begin position="230"/>
        <end position="243"/>
    </location>
</feature>
<evidence type="ECO:0000256" key="1">
    <source>
        <dbReference type="SAM" id="MobiDB-lite"/>
    </source>
</evidence>
<dbReference type="eggNOG" id="KOG2162">
    <property type="taxonomic scope" value="Eukaryota"/>
</dbReference>
<feature type="domain" description="PIN" evidence="3">
    <location>
        <begin position="1169"/>
        <end position="1342"/>
    </location>
</feature>
<gene>
    <name evidence="4" type="ORF">PFL1_03101</name>
</gene>
<dbReference type="InterPro" id="IPR011990">
    <property type="entry name" value="TPR-like_helical_dom_sf"/>
</dbReference>
<dbReference type="EMBL" id="KE361631">
    <property type="protein sequence ID" value="EPQ29346.1"/>
    <property type="molecule type" value="Genomic_DNA"/>
</dbReference>
<feature type="compositionally biased region" description="Polar residues" evidence="1">
    <location>
        <begin position="1"/>
        <end position="11"/>
    </location>
</feature>
<evidence type="ECO:0000313" key="4">
    <source>
        <dbReference type="EMBL" id="EPQ29346.1"/>
    </source>
</evidence>
<dbReference type="PANTHER" id="PTHR15696:SF0">
    <property type="entry name" value="TELOMERASE-BINDING PROTEIN EST1A"/>
    <property type="match status" value="1"/>
</dbReference>
<dbReference type="GO" id="GO:0000184">
    <property type="term" value="P:nuclear-transcribed mRNA catabolic process, nonsense-mediated decay"/>
    <property type="evidence" value="ECO:0007669"/>
    <property type="project" value="TreeGrafter"/>
</dbReference>
<dbReference type="Pfam" id="PF13638">
    <property type="entry name" value="PIN_4"/>
    <property type="match status" value="1"/>
</dbReference>
<dbReference type="InterPro" id="IPR018834">
    <property type="entry name" value="DNA/RNA-bd_Est1-type"/>
</dbReference>
<dbReference type="InterPro" id="IPR002716">
    <property type="entry name" value="PIN_dom"/>
</dbReference>
<sequence length="1385" mass="151604">MPFQSTSSPVSVSDLRADPSPTKEPAGRPAQRPPRHHHHGSRTSAARARREADDRGGADDGLHLGAAGAASTGSTSGQAPTDIASAIIAYQRRNARSSDPRHGPGRSRPSRRNGNRDTPDTGSADEAYRDKPPGTGPAPPISSEVKRSQQRVTTSTEAESSATATGFASRQAHDGTKTAGSGGARRSRQSSEKGVLPDLRAQERSSSIGRQEATGAAMAPSTATRAGGSGRRERSARTAEGRHAAAVQDFSSVSRDGRQLFDPRRHDPVRFASQQRTNPPNASIDEHSRHLPPNGTNATHGVRGTHLAATTSLGGSRVESFAASQATAASGISQFQAAGPELSSTYTLSMHVQEIKQLYRRICLLEAKLQQAHRSEADKQRDSATTDGAQPRSLNHDYWLRLAADHRELAELQSSFLEMTLRSDMPESVQELPRTYNLPTRLWQTGFHMMLERLRHSLPTAQQARSVRACGSELLDHLTEFIYFAYAFYTTLFETEKFRVFRRAWIESLGDLARYRMAVAGLAASLSLDDDSGVRNKAERSERRRAEHMRIDDDDGGDDGFGYDRAGFEEPAMDGASIGSDALGDWEFVEKETWRQTARDWYARGLAEAPGVGRLHHHLGILSKNDELRALYHLCRSLTAAHPFASAKETILSLFDHEHQSRRLQGDASVEDLFIYLHGALISRVQLDDFDEVFARLREKMGSEGVLVCQHPLTESTWMVMASINSAGLLQYGAEGSAVLQPLLRRSTKAGDTRTAKTDRGKVATPTAILVNHNVKAEDTQAGAFPTPADAWEDGSEDLSDAGDEIAVIQLDGREEAQDHPEDVPVTLTYAMRLAFFMLEFCLHQQNHGASSIGGDGGTNPYVTEFLTFIFSVIRFRPVHRLVERHMPWQALVDFTRTLPVDVIVRASKDAPPYIAGKYPLPEDWCLRGTAGVGKQTYDRALWKKSCASTSASSLPVFRTETEVLDSEDDELHAKFQTGPSTVRGGDRCPSLEDLRRQRIAFIASRLVKTSRGLELDPRTQTFSIAKPLQSRIARWKAEEERQKLEKQLEMMRLAKSLDLSSHNSLLTQDDLASDTETDDDAGAADGEDEAVRQLRERKRYLKGVLRSTKAILETSAPHKPPQSRGSRPKAKAPGGRNGSNVAATNTLDSTRRKPFSFHGVLPGYTVLLMDTNVLVTPGDLLKQLVESQRWTVVVPLAVVTELDGLKRNANALGEEAARAIRFLEGHIRSHAKWLKVQTSRGNYLCDLSIRSEDMSFGLPASAAAAEEGAGAGAREKSLAARNVDEVILRCLAWQTDHFVDRLALLTAHPAAERLKLQPDTAKAALLTLDRNLRVKAKARGLCGLDEQDIAELMIMTAEAPPPPPPGPPGPGLGGSAQRQREAVS</sequence>
<evidence type="ECO:0008006" key="6">
    <source>
        <dbReference type="Google" id="ProtNLM"/>
    </source>
</evidence>
<dbReference type="SUPFAM" id="SSF88723">
    <property type="entry name" value="PIN domain-like"/>
    <property type="match status" value="1"/>
</dbReference>
<accession>A0A061HFD5</accession>
<dbReference type="GO" id="GO:0004540">
    <property type="term" value="F:RNA nuclease activity"/>
    <property type="evidence" value="ECO:0007669"/>
    <property type="project" value="UniProtKB-ARBA"/>
</dbReference>
<dbReference type="Gene3D" id="1.25.40.10">
    <property type="entry name" value="Tetratricopeptide repeat domain"/>
    <property type="match status" value="1"/>
</dbReference>
<feature type="region of interest" description="Disordered" evidence="1">
    <location>
        <begin position="1358"/>
        <end position="1385"/>
    </location>
</feature>
<feature type="compositionally biased region" description="Polar residues" evidence="1">
    <location>
        <begin position="1139"/>
        <end position="1148"/>
    </location>
</feature>
<feature type="compositionally biased region" description="Polar residues" evidence="1">
    <location>
        <begin position="272"/>
        <end position="281"/>
    </location>
</feature>
<dbReference type="PANTHER" id="PTHR15696">
    <property type="entry name" value="SMG-7 SUPPRESSOR WITH MORPHOLOGICAL EFFECT ON GENITALIA PROTEIN 7"/>
    <property type="match status" value="1"/>
</dbReference>
<feature type="compositionally biased region" description="Basic and acidic residues" evidence="1">
    <location>
        <begin position="255"/>
        <end position="269"/>
    </location>
</feature>
<dbReference type="GO" id="GO:0005697">
    <property type="term" value="C:telomerase holoenzyme complex"/>
    <property type="evidence" value="ECO:0007669"/>
    <property type="project" value="TreeGrafter"/>
</dbReference>
<dbReference type="KEGG" id="pfp:PFL1_03101"/>
<dbReference type="Proteomes" id="UP000053664">
    <property type="component" value="Unassembled WGS sequence"/>
</dbReference>